<keyword evidence="2" id="KW-0812">Transmembrane</keyword>
<dbReference type="EMBL" id="CAJOBI010022819">
    <property type="protein sequence ID" value="CAF4227023.1"/>
    <property type="molecule type" value="Genomic_DNA"/>
</dbReference>
<feature type="non-terminal residue" evidence="3">
    <location>
        <position position="94"/>
    </location>
</feature>
<dbReference type="EMBL" id="CAJOBJ010026146">
    <property type="protein sequence ID" value="CAF4245216.1"/>
    <property type="molecule type" value="Genomic_DNA"/>
</dbReference>
<gene>
    <name evidence="4" type="ORF">GIL414_LOCUS23441</name>
    <name evidence="3" type="ORF">SMN809_LOCUS22971</name>
</gene>
<proteinExistence type="predicted"/>
<evidence type="ECO:0000313" key="4">
    <source>
        <dbReference type="EMBL" id="CAF4245216.1"/>
    </source>
</evidence>
<organism evidence="3 5">
    <name type="scientific">Rotaria magnacalcarata</name>
    <dbReference type="NCBI Taxonomy" id="392030"/>
    <lineage>
        <taxon>Eukaryota</taxon>
        <taxon>Metazoa</taxon>
        <taxon>Spiralia</taxon>
        <taxon>Gnathifera</taxon>
        <taxon>Rotifera</taxon>
        <taxon>Eurotatoria</taxon>
        <taxon>Bdelloidea</taxon>
        <taxon>Philodinida</taxon>
        <taxon>Philodinidae</taxon>
        <taxon>Rotaria</taxon>
    </lineage>
</organism>
<feature type="transmembrane region" description="Helical" evidence="2">
    <location>
        <begin position="62"/>
        <end position="86"/>
    </location>
</feature>
<evidence type="ECO:0000256" key="1">
    <source>
        <dbReference type="SAM" id="MobiDB-lite"/>
    </source>
</evidence>
<feature type="non-terminal residue" evidence="3">
    <location>
        <position position="1"/>
    </location>
</feature>
<evidence type="ECO:0000256" key="2">
    <source>
        <dbReference type="SAM" id="Phobius"/>
    </source>
</evidence>
<sequence>IFCSVYPNDTASTIAPPTYWTPTTTIATTLINPNATTSSSSGNGSSVNGGTNGSSNLSSPTWYIILGVVLGLAFIVFLLVLAGYIYRDRLFPQK</sequence>
<comment type="caution">
    <text evidence="3">The sequence shown here is derived from an EMBL/GenBank/DDBJ whole genome shotgun (WGS) entry which is preliminary data.</text>
</comment>
<reference evidence="3" key="1">
    <citation type="submission" date="2021-02" db="EMBL/GenBank/DDBJ databases">
        <authorList>
            <person name="Nowell W R."/>
        </authorList>
    </citation>
    <scope>NUCLEOTIDE SEQUENCE</scope>
</reference>
<name>A0A8S2SEX3_9BILA</name>
<evidence type="ECO:0000313" key="3">
    <source>
        <dbReference type="EMBL" id="CAF4227023.1"/>
    </source>
</evidence>
<keyword evidence="2" id="KW-1133">Transmembrane helix</keyword>
<dbReference type="AlphaFoldDB" id="A0A8S2SEX3"/>
<accession>A0A8S2SEX3</accession>
<dbReference type="Proteomes" id="UP000676336">
    <property type="component" value="Unassembled WGS sequence"/>
</dbReference>
<keyword evidence="2" id="KW-0472">Membrane</keyword>
<feature type="region of interest" description="Disordered" evidence="1">
    <location>
        <begin position="34"/>
        <end position="55"/>
    </location>
</feature>
<evidence type="ECO:0000313" key="5">
    <source>
        <dbReference type="Proteomes" id="UP000676336"/>
    </source>
</evidence>
<dbReference type="Proteomes" id="UP000681720">
    <property type="component" value="Unassembled WGS sequence"/>
</dbReference>
<protein>
    <submittedName>
        <fullName evidence="3">Uncharacterized protein</fullName>
    </submittedName>
</protein>